<proteinExistence type="predicted"/>
<accession>A0ABR1XIA0</accession>
<organism evidence="1 2">
    <name type="scientific">Phyllosticta citrichinensis</name>
    <dbReference type="NCBI Taxonomy" id="1130410"/>
    <lineage>
        <taxon>Eukaryota</taxon>
        <taxon>Fungi</taxon>
        <taxon>Dikarya</taxon>
        <taxon>Ascomycota</taxon>
        <taxon>Pezizomycotina</taxon>
        <taxon>Dothideomycetes</taxon>
        <taxon>Dothideomycetes incertae sedis</taxon>
        <taxon>Botryosphaeriales</taxon>
        <taxon>Phyllostictaceae</taxon>
        <taxon>Phyllosticta</taxon>
    </lineage>
</organism>
<evidence type="ECO:0000313" key="1">
    <source>
        <dbReference type="EMBL" id="KAK8155772.1"/>
    </source>
</evidence>
<keyword evidence="2" id="KW-1185">Reference proteome</keyword>
<name>A0ABR1XIA0_9PEZI</name>
<protein>
    <recommendedName>
        <fullName evidence="3">Secreted protein</fullName>
    </recommendedName>
</protein>
<dbReference type="Proteomes" id="UP001456524">
    <property type="component" value="Unassembled WGS sequence"/>
</dbReference>
<evidence type="ECO:0000313" key="2">
    <source>
        <dbReference type="Proteomes" id="UP001456524"/>
    </source>
</evidence>
<gene>
    <name evidence="1" type="ORF">IWX90DRAFT_442806</name>
</gene>
<sequence length="88" mass="9657">MTMVSFLFGFLGWLAARHVCCLFCNLHLPLPTPLSSVCFATGCAQPPLLWLGFGLRVSLFLTDVPAVSLFSIHTVVVCEFGASRCHKR</sequence>
<evidence type="ECO:0008006" key="3">
    <source>
        <dbReference type="Google" id="ProtNLM"/>
    </source>
</evidence>
<reference evidence="1 2" key="1">
    <citation type="journal article" date="2022" name="G3 (Bethesda)">
        <title>Enemy or ally: a genomic approach to elucidate the lifestyle of Phyllosticta citrichinaensis.</title>
        <authorList>
            <person name="Buijs V.A."/>
            <person name="Groenewald J.Z."/>
            <person name="Haridas S."/>
            <person name="LaButti K.M."/>
            <person name="Lipzen A."/>
            <person name="Martin F.M."/>
            <person name="Barry K."/>
            <person name="Grigoriev I.V."/>
            <person name="Crous P.W."/>
            <person name="Seidl M.F."/>
        </authorList>
    </citation>
    <scope>NUCLEOTIDE SEQUENCE [LARGE SCALE GENOMIC DNA]</scope>
    <source>
        <strain evidence="1 2">CBS 129764</strain>
    </source>
</reference>
<comment type="caution">
    <text evidence="1">The sequence shown here is derived from an EMBL/GenBank/DDBJ whole genome shotgun (WGS) entry which is preliminary data.</text>
</comment>
<dbReference type="EMBL" id="JBBWUH010000010">
    <property type="protein sequence ID" value="KAK8155772.1"/>
    <property type="molecule type" value="Genomic_DNA"/>
</dbReference>